<dbReference type="EMBL" id="CP082275">
    <property type="protein sequence ID" value="USH02123.1"/>
    <property type="molecule type" value="Genomic_DNA"/>
</dbReference>
<name>A0ABY4WR97_9GAMM</name>
<feature type="domain" description="Virulence-associated protein E-like" evidence="2">
    <location>
        <begin position="112"/>
        <end position="343"/>
    </location>
</feature>
<protein>
    <submittedName>
        <fullName evidence="3">Virulence-associated E family protein</fullName>
    </submittedName>
</protein>
<dbReference type="InterPro" id="IPR007936">
    <property type="entry name" value="VapE-like_dom"/>
</dbReference>
<dbReference type="PANTHER" id="PTHR34985:SF1">
    <property type="entry name" value="SLR0554 PROTEIN"/>
    <property type="match status" value="1"/>
</dbReference>
<keyword evidence="4" id="KW-1185">Reference proteome</keyword>
<dbReference type="Proteomes" id="UP001056255">
    <property type="component" value="Chromosome I"/>
</dbReference>
<evidence type="ECO:0000259" key="2">
    <source>
        <dbReference type="Pfam" id="PF05272"/>
    </source>
</evidence>
<accession>A0ABY4WR97</accession>
<proteinExistence type="predicted"/>
<evidence type="ECO:0000313" key="3">
    <source>
        <dbReference type="EMBL" id="USH02123.1"/>
    </source>
</evidence>
<sequence length="418" mass="47440">MMKRINEQKTPPSPELPDFPHVSERGGQKRIQNTAENLSALLHFVGFKAAFNLMTYRVEVHHKNIIFKEDELRSKLISVSSITGFPKQGIDDHLITVARENDYHPVQRLLAAKKWDGVCRVNEVIQCLPATNPIVAKIALTRWLVGCIASVYEPGFKSKLIPTIKGEQSSVKTAFIQRLASVVDHGFLEGAELNPHNKDQVLTCIRAWIVELGELETTTKHSQGALKAFITKGMDTIRPPFGRSDIHKPRQTNFIGTVNRADFLKDATGNTRYASIEIEGRIDIETVNNILGWKFTPNGRTTLVDPESLIQFWLEVKHWYERGEGWHLSEEELKLIGEANESFVDKGPWYELLKERICESRECSDSQFEWLTAGHICKNMSFPINQSGRVGRALKALVEDGLIEVKKRDGYSLYFFPV</sequence>
<dbReference type="Pfam" id="PF05272">
    <property type="entry name" value="VapE-like_dom"/>
    <property type="match status" value="1"/>
</dbReference>
<gene>
    <name evidence="3" type="ORF">K6Q96_14830</name>
</gene>
<dbReference type="PANTHER" id="PTHR34985">
    <property type="entry name" value="SLR0554 PROTEIN"/>
    <property type="match status" value="1"/>
</dbReference>
<evidence type="ECO:0000313" key="4">
    <source>
        <dbReference type="Proteomes" id="UP001056255"/>
    </source>
</evidence>
<feature type="region of interest" description="Disordered" evidence="1">
    <location>
        <begin position="1"/>
        <end position="27"/>
    </location>
</feature>
<evidence type="ECO:0000256" key="1">
    <source>
        <dbReference type="SAM" id="MobiDB-lite"/>
    </source>
</evidence>
<organism evidence="3 4">
    <name type="scientific">Grimontia kaedaensis</name>
    <dbReference type="NCBI Taxonomy" id="2872157"/>
    <lineage>
        <taxon>Bacteria</taxon>
        <taxon>Pseudomonadati</taxon>
        <taxon>Pseudomonadota</taxon>
        <taxon>Gammaproteobacteria</taxon>
        <taxon>Vibrionales</taxon>
        <taxon>Vibrionaceae</taxon>
        <taxon>Grimontia</taxon>
    </lineage>
</organism>
<reference evidence="3" key="1">
    <citation type="submission" date="2021-08" db="EMBL/GenBank/DDBJ databases">
        <authorList>
            <person name="Sakaguchi M."/>
            <person name="Kikuchi T."/>
            <person name="Urbanczyk H."/>
        </authorList>
    </citation>
    <scope>NUCLEOTIDE SEQUENCE</scope>
    <source>
        <strain evidence="3">020920N</strain>
    </source>
</reference>